<dbReference type="CDD" id="cd02440">
    <property type="entry name" value="AdoMet_MTases"/>
    <property type="match status" value="1"/>
</dbReference>
<comment type="similarity">
    <text evidence="4">Belongs to the class I-like SAM-binding methyltransferase superfamily.</text>
</comment>
<accession>A0A1X0RDH2</accession>
<dbReference type="EMBL" id="KV921869">
    <property type="protein sequence ID" value="ORE10059.1"/>
    <property type="molecule type" value="Genomic_DNA"/>
</dbReference>
<proteinExistence type="inferred from homology"/>
<dbReference type="VEuPathDB" id="FungiDB:BCV72DRAFT_302195"/>
<sequence length="265" mass="31156">MTQEQEERPMIDDLTLDLYRTYCGMNDRQELERHLMSIKKQLPAVSSSRYKCIRKYKFAFSRVYYRFFYNRILKYGQELVRMGQEPFLLDIGCCTGTDLRKLYIDGYPKSYLIGVDIDPAYIQCGFQLFKDMDTCPIKFIVADLFTDELCEYTKKISVAHAGSVFHLFTSMEMNQEFVRRIKRLIKPGGILAGGHVISNRSGMYYRPSDKTFKFYISIEDFKAILEFEGFKEIEFELTEKADDERVNKDGTESTLYWISFIATLQ</sequence>
<dbReference type="InterPro" id="IPR029063">
    <property type="entry name" value="SAM-dependent_MTases_sf"/>
</dbReference>
<dbReference type="InterPro" id="IPR051654">
    <property type="entry name" value="Meroterpenoid_MTases"/>
</dbReference>
<reference evidence="6" key="1">
    <citation type="journal article" date="2016" name="Proc. Natl. Acad. Sci. U.S.A.">
        <title>Lipid metabolic changes in an early divergent fungus govern the establishment of a mutualistic symbiosis with endobacteria.</title>
        <authorList>
            <person name="Lastovetsky O.A."/>
            <person name="Gaspar M.L."/>
            <person name="Mondo S.J."/>
            <person name="LaButti K.M."/>
            <person name="Sandor L."/>
            <person name="Grigoriev I.V."/>
            <person name="Henry S.A."/>
            <person name="Pawlowska T.E."/>
        </authorList>
    </citation>
    <scope>NUCLEOTIDE SEQUENCE [LARGE SCALE GENOMIC DNA]</scope>
    <source>
        <strain evidence="6">ATCC 52814</strain>
    </source>
</reference>
<dbReference type="AlphaFoldDB" id="A0A1X0RDH2"/>
<dbReference type="Proteomes" id="UP000242414">
    <property type="component" value="Unassembled WGS sequence"/>
</dbReference>
<evidence type="ECO:0000256" key="2">
    <source>
        <dbReference type="ARBA" id="ARBA00022679"/>
    </source>
</evidence>
<evidence type="ECO:0000259" key="5">
    <source>
        <dbReference type="Pfam" id="PF13649"/>
    </source>
</evidence>
<dbReference type="GO" id="GO:0032259">
    <property type="term" value="P:methylation"/>
    <property type="evidence" value="ECO:0007669"/>
    <property type="project" value="UniProtKB-KW"/>
</dbReference>
<comment type="pathway">
    <text evidence="1">Secondary metabolite biosynthesis.</text>
</comment>
<gene>
    <name evidence="6" type="ORF">BCV72DRAFT_302195</name>
</gene>
<dbReference type="InterPro" id="IPR041698">
    <property type="entry name" value="Methyltransf_25"/>
</dbReference>
<dbReference type="PANTHER" id="PTHR35897:SF1">
    <property type="entry name" value="METHYLTRANSFERASE AUSD"/>
    <property type="match status" value="1"/>
</dbReference>
<dbReference type="OrthoDB" id="2094832at2759"/>
<dbReference type="Gene3D" id="3.40.50.150">
    <property type="entry name" value="Vaccinia Virus protein VP39"/>
    <property type="match status" value="1"/>
</dbReference>
<keyword evidence="2 6" id="KW-0808">Transferase</keyword>
<protein>
    <submittedName>
        <fullName evidence="6">S-adenosyl-L-methionine-dependent methyltransferase</fullName>
    </submittedName>
</protein>
<dbReference type="GO" id="GO:0008168">
    <property type="term" value="F:methyltransferase activity"/>
    <property type="evidence" value="ECO:0007669"/>
    <property type="project" value="UniProtKB-KW"/>
</dbReference>
<dbReference type="PANTHER" id="PTHR35897">
    <property type="entry name" value="METHYLTRANSFERASE AUSD"/>
    <property type="match status" value="1"/>
</dbReference>
<evidence type="ECO:0000256" key="4">
    <source>
        <dbReference type="ARBA" id="ARBA00038314"/>
    </source>
</evidence>
<evidence type="ECO:0000313" key="6">
    <source>
        <dbReference type="EMBL" id="ORE10059.1"/>
    </source>
</evidence>
<organism evidence="6">
    <name type="scientific">Rhizopus microsporus var. microsporus</name>
    <dbReference type="NCBI Taxonomy" id="86635"/>
    <lineage>
        <taxon>Eukaryota</taxon>
        <taxon>Fungi</taxon>
        <taxon>Fungi incertae sedis</taxon>
        <taxon>Mucoromycota</taxon>
        <taxon>Mucoromycotina</taxon>
        <taxon>Mucoromycetes</taxon>
        <taxon>Mucorales</taxon>
        <taxon>Mucorineae</taxon>
        <taxon>Rhizopodaceae</taxon>
        <taxon>Rhizopus</taxon>
    </lineage>
</organism>
<dbReference type="Pfam" id="PF13649">
    <property type="entry name" value="Methyltransf_25"/>
    <property type="match status" value="1"/>
</dbReference>
<evidence type="ECO:0000256" key="3">
    <source>
        <dbReference type="ARBA" id="ARBA00022691"/>
    </source>
</evidence>
<name>A0A1X0RDH2_RHIZD</name>
<feature type="domain" description="Methyltransferase" evidence="5">
    <location>
        <begin position="89"/>
        <end position="189"/>
    </location>
</feature>
<keyword evidence="6" id="KW-0489">Methyltransferase</keyword>
<keyword evidence="3" id="KW-0949">S-adenosyl-L-methionine</keyword>
<dbReference type="SUPFAM" id="SSF53335">
    <property type="entry name" value="S-adenosyl-L-methionine-dependent methyltransferases"/>
    <property type="match status" value="1"/>
</dbReference>
<evidence type="ECO:0000256" key="1">
    <source>
        <dbReference type="ARBA" id="ARBA00005179"/>
    </source>
</evidence>